<name>A0A6C0JIH3_9ZZZZ</name>
<protein>
    <submittedName>
        <fullName evidence="2">Uncharacterized protein</fullName>
    </submittedName>
</protein>
<organism evidence="2">
    <name type="scientific">viral metagenome</name>
    <dbReference type="NCBI Taxonomy" id="1070528"/>
    <lineage>
        <taxon>unclassified sequences</taxon>
        <taxon>metagenomes</taxon>
        <taxon>organismal metagenomes</taxon>
    </lineage>
</organism>
<keyword evidence="1" id="KW-1133">Transmembrane helix</keyword>
<sequence>MLDKVLHVLASALVFALFVPGVLVTLGGRYKVFVHALLFALTHHVVARLVDSVVSTGKGLYGEGGKGIRKM</sequence>
<reference evidence="2" key="1">
    <citation type="journal article" date="2020" name="Nature">
        <title>Giant virus diversity and host interactions through global metagenomics.</title>
        <authorList>
            <person name="Schulz F."/>
            <person name="Roux S."/>
            <person name="Paez-Espino D."/>
            <person name="Jungbluth S."/>
            <person name="Walsh D.A."/>
            <person name="Denef V.J."/>
            <person name="McMahon K.D."/>
            <person name="Konstantinidis K.T."/>
            <person name="Eloe-Fadrosh E.A."/>
            <person name="Kyrpides N.C."/>
            <person name="Woyke T."/>
        </authorList>
    </citation>
    <scope>NUCLEOTIDE SEQUENCE</scope>
    <source>
        <strain evidence="2">GVMAG-M-3300027734-16</strain>
    </source>
</reference>
<dbReference type="EMBL" id="MN740412">
    <property type="protein sequence ID" value="QHU05369.1"/>
    <property type="molecule type" value="Genomic_DNA"/>
</dbReference>
<keyword evidence="1" id="KW-0812">Transmembrane</keyword>
<proteinExistence type="predicted"/>
<feature type="transmembrane region" description="Helical" evidence="1">
    <location>
        <begin position="6"/>
        <end position="25"/>
    </location>
</feature>
<evidence type="ECO:0000313" key="2">
    <source>
        <dbReference type="EMBL" id="QHU05369.1"/>
    </source>
</evidence>
<keyword evidence="1" id="KW-0472">Membrane</keyword>
<dbReference type="AlphaFoldDB" id="A0A6C0JIH3"/>
<evidence type="ECO:0000256" key="1">
    <source>
        <dbReference type="SAM" id="Phobius"/>
    </source>
</evidence>
<accession>A0A6C0JIH3</accession>